<reference evidence="1 2" key="1">
    <citation type="submission" date="2018-09" db="EMBL/GenBank/DDBJ databases">
        <authorList>
            <person name="Zhu H."/>
        </authorList>
    </citation>
    <scope>NUCLEOTIDE SEQUENCE [LARGE SCALE GENOMIC DNA]</scope>
    <source>
        <strain evidence="1 2">K2R10-39</strain>
    </source>
</reference>
<organism evidence="1 2">
    <name type="scientific">Noviherbaspirillum cavernae</name>
    <dbReference type="NCBI Taxonomy" id="2320862"/>
    <lineage>
        <taxon>Bacteria</taxon>
        <taxon>Pseudomonadati</taxon>
        <taxon>Pseudomonadota</taxon>
        <taxon>Betaproteobacteria</taxon>
        <taxon>Burkholderiales</taxon>
        <taxon>Oxalobacteraceae</taxon>
        <taxon>Noviherbaspirillum</taxon>
    </lineage>
</organism>
<dbReference type="RefSeq" id="WP_119736601.1">
    <property type="nucleotide sequence ID" value="NZ_QYUN01000002.1"/>
</dbReference>
<keyword evidence="2" id="KW-1185">Reference proteome</keyword>
<dbReference type="OrthoDB" id="8722217at2"/>
<dbReference type="Gene3D" id="3.10.450.50">
    <property type="match status" value="1"/>
</dbReference>
<comment type="caution">
    <text evidence="1">The sequence shown here is derived from an EMBL/GenBank/DDBJ whole genome shotgun (WGS) entry which is preliminary data.</text>
</comment>
<dbReference type="EMBL" id="QYUN01000002">
    <property type="protein sequence ID" value="RJG05148.1"/>
    <property type="molecule type" value="Genomic_DNA"/>
</dbReference>
<evidence type="ECO:0000313" key="2">
    <source>
        <dbReference type="Proteomes" id="UP000285190"/>
    </source>
</evidence>
<proteinExistence type="predicted"/>
<evidence type="ECO:0008006" key="3">
    <source>
        <dbReference type="Google" id="ProtNLM"/>
    </source>
</evidence>
<dbReference type="SUPFAM" id="SSF54427">
    <property type="entry name" value="NTF2-like"/>
    <property type="match status" value="1"/>
</dbReference>
<accession>A0A418WY37</accession>
<protein>
    <recommendedName>
        <fullName evidence="3">Nuclear transport factor 2 family protein</fullName>
    </recommendedName>
</protein>
<evidence type="ECO:0000313" key="1">
    <source>
        <dbReference type="EMBL" id="RJG05148.1"/>
    </source>
</evidence>
<dbReference type="AlphaFoldDB" id="A0A418WY37"/>
<name>A0A418WY37_9BURK</name>
<sequence length="127" mass="14476">MDEFNMFAERYVAAWNETDAEARRAAIAALWTQDGAQLNKTLEAHGHQAIETRIVNSHNKWVRDAGYLFRSARNADGHHNTVKFSWEMVRPDDGTVVSVGVDFLLLDEEGRILADYQFIEPSRPART</sequence>
<gene>
    <name evidence="1" type="ORF">D3870_03155</name>
</gene>
<dbReference type="InterPro" id="IPR032710">
    <property type="entry name" value="NTF2-like_dom_sf"/>
</dbReference>
<dbReference type="Proteomes" id="UP000285190">
    <property type="component" value="Unassembled WGS sequence"/>
</dbReference>